<accession>K2P0Y9</accession>
<evidence type="ECO:0000256" key="1">
    <source>
        <dbReference type="SAM" id="Phobius"/>
    </source>
</evidence>
<dbReference type="Pfam" id="PF13687">
    <property type="entry name" value="DUF4153"/>
    <property type="match status" value="1"/>
</dbReference>
<feature type="transmembrane region" description="Helical" evidence="1">
    <location>
        <begin position="156"/>
        <end position="181"/>
    </location>
</feature>
<proteinExistence type="predicted"/>
<organism evidence="2 3">
    <name type="scientific">Nitratireductor indicus C115</name>
    <dbReference type="NCBI Taxonomy" id="1231190"/>
    <lineage>
        <taxon>Bacteria</taxon>
        <taxon>Pseudomonadati</taxon>
        <taxon>Pseudomonadota</taxon>
        <taxon>Alphaproteobacteria</taxon>
        <taxon>Hyphomicrobiales</taxon>
        <taxon>Phyllobacteriaceae</taxon>
        <taxon>Nitratireductor</taxon>
    </lineage>
</organism>
<evidence type="ECO:0000313" key="3">
    <source>
        <dbReference type="Proteomes" id="UP000007374"/>
    </source>
</evidence>
<feature type="transmembrane region" description="Helical" evidence="1">
    <location>
        <begin position="125"/>
        <end position="144"/>
    </location>
</feature>
<feature type="transmembrane region" description="Helical" evidence="1">
    <location>
        <begin position="70"/>
        <end position="89"/>
    </location>
</feature>
<gene>
    <name evidence="2" type="ORF">NA8A_17645</name>
</gene>
<keyword evidence="1" id="KW-0472">Membrane</keyword>
<dbReference type="EMBL" id="AMSI01000013">
    <property type="protein sequence ID" value="EKF41016.1"/>
    <property type="molecule type" value="Genomic_DNA"/>
</dbReference>
<evidence type="ECO:0008006" key="4">
    <source>
        <dbReference type="Google" id="ProtNLM"/>
    </source>
</evidence>
<feature type="transmembrane region" description="Helical" evidence="1">
    <location>
        <begin position="193"/>
        <end position="211"/>
    </location>
</feature>
<dbReference type="STRING" id="721133.SAMN05216176_11244"/>
<feature type="transmembrane region" description="Helical" evidence="1">
    <location>
        <begin position="96"/>
        <end position="119"/>
    </location>
</feature>
<keyword evidence="3" id="KW-1185">Reference proteome</keyword>
<name>K2P0Y9_9HYPH</name>
<comment type="caution">
    <text evidence="2">The sequence shown here is derived from an EMBL/GenBank/DDBJ whole genome shotgun (WGS) entry which is preliminary data.</text>
</comment>
<feature type="transmembrane region" description="Helical" evidence="1">
    <location>
        <begin position="336"/>
        <end position="354"/>
    </location>
</feature>
<protein>
    <recommendedName>
        <fullName evidence="4">DUF4153 domain-containing protein</fullName>
    </recommendedName>
</protein>
<sequence length="592" mass="64115">MASHSSDTHPATGWKAALRETLSAARDAIQRFPVTTLFLFLCAFVANLEILDNRSLLGWIISPARQDDLILSLAVAALASFPATLFAQAHRFQSGVGILLGLVAGLLAFAIIWPGFAFASGTTEWAFVLALAGFVPVAPFIGRGSSASFWLFGARLVFAGMLGLLALGLFGGGISAILASLSHLFGLPVSHDLYQHVWASIGLFIAPLFAMGQTPQDFETAPGDMEAGLMKRGMRALGDFAAVPILIVYAIILHLYAAKIVITWSLPDGQVGWLVLTYGFCIFAVLILTRPFMDTARAPTRFFVRFWPLLMPVPLVLLFYALAVRLNAYGVTVDRFLLGLFGVISAVLVLAQLLPRLRGDTRLVAALPVAALLLASFGPQGAISRSIDSQTERFLAIVDQKPVSPEAERDALSILRFLNGKGALDRVAPDTLEIDPDGDLNGGDRYRDVAEAWGLDPDMKYVRPEAPITFFGTEAAARPIEGFDLLFVGVRPRSASEQPFSMKFPEGREVRISLSNNELSIAVGKAQAVRFKVSEETILSFRVQKTAPTTISLEAEGRRVMIVPSYLFAEVKPAVELQAIDGILLLRSADWP</sequence>
<dbReference type="Proteomes" id="UP000007374">
    <property type="component" value="Unassembled WGS sequence"/>
</dbReference>
<keyword evidence="1" id="KW-1133">Transmembrane helix</keyword>
<dbReference type="eggNOG" id="COG1835">
    <property type="taxonomic scope" value="Bacteria"/>
</dbReference>
<evidence type="ECO:0000313" key="2">
    <source>
        <dbReference type="EMBL" id="EKF41016.1"/>
    </source>
</evidence>
<feature type="transmembrane region" description="Helical" evidence="1">
    <location>
        <begin position="32"/>
        <end position="50"/>
    </location>
</feature>
<reference evidence="2 3" key="1">
    <citation type="journal article" date="2012" name="J. Bacteriol.">
        <title>Genome Sequence of Nitratireductor indicus Type Strain C115.</title>
        <authorList>
            <person name="Lai Q."/>
            <person name="Li G."/>
            <person name="Yu Z."/>
            <person name="Shao Z."/>
        </authorList>
    </citation>
    <scope>NUCLEOTIDE SEQUENCE [LARGE SCALE GENOMIC DNA]</scope>
    <source>
        <strain evidence="2 3">C115</strain>
    </source>
</reference>
<dbReference type="PATRIC" id="fig|1231190.3.peg.3645"/>
<feature type="transmembrane region" description="Helical" evidence="1">
    <location>
        <begin position="240"/>
        <end position="265"/>
    </location>
</feature>
<keyword evidence="1" id="KW-0812">Transmembrane</keyword>
<dbReference type="InterPro" id="IPR025291">
    <property type="entry name" value="DUF4153"/>
</dbReference>
<dbReference type="AlphaFoldDB" id="K2P0Y9"/>
<feature type="transmembrane region" description="Helical" evidence="1">
    <location>
        <begin position="271"/>
        <end position="290"/>
    </location>
</feature>
<dbReference type="RefSeq" id="WP_009451732.1">
    <property type="nucleotide sequence ID" value="NZ_AMSI01000013.1"/>
</dbReference>
<feature type="transmembrane region" description="Helical" evidence="1">
    <location>
        <begin position="302"/>
        <end position="324"/>
    </location>
</feature>